<evidence type="ECO:0000256" key="4">
    <source>
        <dbReference type="SAM" id="MobiDB-lite"/>
    </source>
</evidence>
<dbReference type="GO" id="GO:0008714">
    <property type="term" value="F:AMP nucleosidase activity"/>
    <property type="evidence" value="ECO:0007669"/>
    <property type="project" value="UniProtKB-EC"/>
</dbReference>
<dbReference type="PATRIC" id="fig|1348657.5.peg.266"/>
<evidence type="ECO:0000256" key="3">
    <source>
        <dbReference type="ARBA" id="ARBA00031983"/>
    </source>
</evidence>
<dbReference type="Gene3D" id="3.40.50.450">
    <property type="match status" value="1"/>
</dbReference>
<dbReference type="eggNOG" id="COG1611">
    <property type="taxonomic scope" value="Bacteria"/>
</dbReference>
<dbReference type="AlphaFoldDB" id="S9ZV65"/>
<dbReference type="EMBL" id="ATJV01000001">
    <property type="protein sequence ID" value="EPZ17437.1"/>
    <property type="molecule type" value="Genomic_DNA"/>
</dbReference>
<dbReference type="PANTHER" id="PTHR43393:SF3">
    <property type="entry name" value="LYSINE DECARBOXYLASE-LIKE PROTEIN"/>
    <property type="match status" value="1"/>
</dbReference>
<organism evidence="5 6">
    <name type="scientific">Thauera terpenica 58Eu</name>
    <dbReference type="NCBI Taxonomy" id="1348657"/>
    <lineage>
        <taxon>Bacteria</taxon>
        <taxon>Pseudomonadati</taxon>
        <taxon>Pseudomonadota</taxon>
        <taxon>Betaproteobacteria</taxon>
        <taxon>Rhodocyclales</taxon>
        <taxon>Zoogloeaceae</taxon>
        <taxon>Thauera</taxon>
    </lineage>
</organism>
<evidence type="ECO:0000256" key="2">
    <source>
        <dbReference type="ARBA" id="ARBA00011985"/>
    </source>
</evidence>
<reference evidence="5 6" key="1">
    <citation type="submission" date="2013-06" db="EMBL/GenBank/DDBJ databases">
        <title>Draft genome sequence of Thauera terpenica.</title>
        <authorList>
            <person name="Liu B."/>
            <person name="Frostegard A.H."/>
            <person name="Shapleigh J.P."/>
        </authorList>
    </citation>
    <scope>NUCLEOTIDE SEQUENCE [LARGE SCALE GENOMIC DNA]</scope>
    <source>
        <strain evidence="5 6">58Eu</strain>
    </source>
</reference>
<dbReference type="OrthoDB" id="9801098at2"/>
<comment type="caution">
    <text evidence="5">The sequence shown here is derived from an EMBL/GenBank/DDBJ whole genome shotgun (WGS) entry which is preliminary data.</text>
</comment>
<keyword evidence="6" id="KW-1185">Reference proteome</keyword>
<dbReference type="Proteomes" id="UP000015455">
    <property type="component" value="Unassembled WGS sequence"/>
</dbReference>
<proteinExistence type="predicted"/>
<evidence type="ECO:0000313" key="6">
    <source>
        <dbReference type="Proteomes" id="UP000015455"/>
    </source>
</evidence>
<dbReference type="Pfam" id="PF03641">
    <property type="entry name" value="Lysine_decarbox"/>
    <property type="match status" value="1"/>
</dbReference>
<name>S9ZV65_9RHOO</name>
<dbReference type="STRING" id="1348657.M622_01315"/>
<dbReference type="InterPro" id="IPR031100">
    <property type="entry name" value="LOG_fam"/>
</dbReference>
<dbReference type="PANTHER" id="PTHR43393">
    <property type="entry name" value="CYTOKININ RIBOSIDE 5'-MONOPHOSPHATE PHOSPHORIBOHYDROLASE"/>
    <property type="match status" value="1"/>
</dbReference>
<comment type="catalytic activity">
    <reaction evidence="1">
        <text>AMP + H2O = D-ribose 5-phosphate + adenine</text>
        <dbReference type="Rhea" id="RHEA:20129"/>
        <dbReference type="ChEBI" id="CHEBI:15377"/>
        <dbReference type="ChEBI" id="CHEBI:16708"/>
        <dbReference type="ChEBI" id="CHEBI:78346"/>
        <dbReference type="ChEBI" id="CHEBI:456215"/>
        <dbReference type="EC" id="3.2.2.4"/>
    </reaction>
</comment>
<feature type="region of interest" description="Disordered" evidence="4">
    <location>
        <begin position="1"/>
        <end position="28"/>
    </location>
</feature>
<accession>S9ZV65</accession>
<protein>
    <recommendedName>
        <fullName evidence="3">AMP nucleosidase</fullName>
        <ecNumber evidence="2">3.2.2.4</ecNumber>
    </recommendedName>
    <alternativeName>
        <fullName evidence="3">AMP nucleosidase</fullName>
    </alternativeName>
</protein>
<feature type="compositionally biased region" description="Basic and acidic residues" evidence="4">
    <location>
        <begin position="15"/>
        <end position="28"/>
    </location>
</feature>
<dbReference type="GO" id="GO:0005829">
    <property type="term" value="C:cytosol"/>
    <property type="evidence" value="ECO:0007669"/>
    <property type="project" value="TreeGrafter"/>
</dbReference>
<sequence>MKQESPIRARNFPSAKDEVKAVQPHGRYDGPDSSFRMAFADSEFLLREELRPVRLQLELQKAELIQQEQGVESTVVVFGSARFKAPDVAAAMHAEALASGDKAALRKAEVMVRNAHWYTEAQRFGELVTREADALGEPVIVATGGGPGIMEAGNRGAFEAGGRSMGMSIFLPFEEAPNPYITPELCFQFHYFAIRKMHFLMRAVALVSFPGGLGTLDELFEVLTLTQTHKIRRRPIVLIGREFWQSLINFDVLVDYGVINADDVKLFHYAETAEEAWELIKAAYNGDNPALVARQMRGN</sequence>
<dbReference type="EC" id="3.2.2.4" evidence="2"/>
<gene>
    <name evidence="5" type="ORF">M622_01315</name>
</gene>
<dbReference type="SUPFAM" id="SSF102405">
    <property type="entry name" value="MCP/YpsA-like"/>
    <property type="match status" value="1"/>
</dbReference>
<evidence type="ECO:0000313" key="5">
    <source>
        <dbReference type="EMBL" id="EPZ17437.1"/>
    </source>
</evidence>
<dbReference type="InterPro" id="IPR052341">
    <property type="entry name" value="LOG_family_nucleotidases"/>
</dbReference>
<evidence type="ECO:0000256" key="1">
    <source>
        <dbReference type="ARBA" id="ARBA00000274"/>
    </source>
</evidence>
<dbReference type="RefSeq" id="WP_021247725.1">
    <property type="nucleotide sequence ID" value="NZ_ATJV01000001.1"/>
</dbReference>